<reference evidence="2 3" key="1">
    <citation type="submission" date="2020-10" db="EMBL/GenBank/DDBJ databases">
        <title>Connecting structure to function with the recovery of over 1000 high-quality activated sludge metagenome-assembled genomes encoding full-length rRNA genes using long-read sequencing.</title>
        <authorList>
            <person name="Singleton C.M."/>
            <person name="Petriglieri F."/>
            <person name="Kristensen J.M."/>
            <person name="Kirkegaard R.H."/>
            <person name="Michaelsen T.Y."/>
            <person name="Andersen M.H."/>
            <person name="Karst S.M."/>
            <person name="Dueholm M.S."/>
            <person name="Nielsen P.H."/>
            <person name="Albertsen M."/>
        </authorList>
    </citation>
    <scope>NUCLEOTIDE SEQUENCE [LARGE SCALE GENOMIC DNA]</scope>
    <source>
        <strain evidence="2">EsbW_18-Q3-R4-48_BATAC.463</strain>
    </source>
</reference>
<gene>
    <name evidence="2" type="ORF">IPJ38_22480</name>
</gene>
<feature type="domain" description="AAA+ ATPase" evidence="1">
    <location>
        <begin position="23"/>
        <end position="443"/>
    </location>
</feature>
<dbReference type="InterPro" id="IPR027417">
    <property type="entry name" value="P-loop_NTPase"/>
</dbReference>
<accession>A0A935K1E3</accession>
<dbReference type="PANTHER" id="PTHR43581">
    <property type="entry name" value="ATP/GTP PHOSPHATASE"/>
    <property type="match status" value="1"/>
</dbReference>
<proteinExistence type="predicted"/>
<comment type="caution">
    <text evidence="2">The sequence shown here is derived from an EMBL/GenBank/DDBJ whole genome shotgun (WGS) entry which is preliminary data.</text>
</comment>
<sequence>MKLIKIEVKRLFGTFDHEIPLNENGITIVIGENGLGKTVILEAVNAFFKEDYRFFCDLQFSKFLFYFEDNEYWEVTKTSNENQFALYVTRRYSDKDTKTKPIKIAELDLKEKSSKNQHNRELAINYELAKQRALLNDGRRRYLDDYIITDEYVLSRYLNDKNFQRLLFNSIDKALPKWFSETVKGIRVNLIETQRTITAKERGDAYINTVLKCSKELIEQISVVEKSSSEITTELDSTYPNRLLNKLKQKTVDSFDELNTALLKLDERRKVLSSIGLIESTHDSDLLQITEEQPDLMNALKLYIDDSHKKLAPFDDISNKISLFRQIVNKRFKHKTLTINKNDGFVFRSKVKRDKDGQLEKISPLKLSSGEQNELILFYELIFKSSPGDLILIDEPELSLHISWQNKFINDLKEVTSINKVSIIIATHSPDIIDENWDLKVELQGIE</sequence>
<dbReference type="AlphaFoldDB" id="A0A935K1E3"/>
<protein>
    <submittedName>
        <fullName evidence="2">AAA family ATPase</fullName>
    </submittedName>
</protein>
<dbReference type="PANTHER" id="PTHR43581:SF2">
    <property type="entry name" value="EXCINUCLEASE ATPASE SUBUNIT"/>
    <property type="match status" value="1"/>
</dbReference>
<organism evidence="2 3">
    <name type="scientific">Candidatus Dechloromonas phosphorivorans</name>
    <dbReference type="NCBI Taxonomy" id="2899244"/>
    <lineage>
        <taxon>Bacteria</taxon>
        <taxon>Pseudomonadati</taxon>
        <taxon>Pseudomonadota</taxon>
        <taxon>Betaproteobacteria</taxon>
        <taxon>Rhodocyclales</taxon>
        <taxon>Azonexaceae</taxon>
        <taxon>Dechloromonas</taxon>
    </lineage>
</organism>
<evidence type="ECO:0000259" key="1">
    <source>
        <dbReference type="SMART" id="SM00382"/>
    </source>
</evidence>
<dbReference type="SMART" id="SM00382">
    <property type="entry name" value="AAA"/>
    <property type="match status" value="1"/>
</dbReference>
<evidence type="ECO:0000313" key="2">
    <source>
        <dbReference type="EMBL" id="MBK7417442.1"/>
    </source>
</evidence>
<evidence type="ECO:0000313" key="3">
    <source>
        <dbReference type="Proteomes" id="UP000739411"/>
    </source>
</evidence>
<dbReference type="SUPFAM" id="SSF52540">
    <property type="entry name" value="P-loop containing nucleoside triphosphate hydrolases"/>
    <property type="match status" value="1"/>
</dbReference>
<dbReference type="InterPro" id="IPR003593">
    <property type="entry name" value="AAA+_ATPase"/>
</dbReference>
<dbReference type="Gene3D" id="3.40.50.300">
    <property type="entry name" value="P-loop containing nucleotide triphosphate hydrolases"/>
    <property type="match status" value="2"/>
</dbReference>
<dbReference type="Pfam" id="PF13175">
    <property type="entry name" value="AAA_15"/>
    <property type="match status" value="1"/>
</dbReference>
<name>A0A935K1E3_9RHOO</name>
<dbReference type="EMBL" id="JADJMS010000052">
    <property type="protein sequence ID" value="MBK7417442.1"/>
    <property type="molecule type" value="Genomic_DNA"/>
</dbReference>
<dbReference type="InterPro" id="IPR041685">
    <property type="entry name" value="AAA_GajA/Old/RecF-like"/>
</dbReference>
<dbReference type="InterPro" id="IPR051396">
    <property type="entry name" value="Bact_Antivir_Def_Nuclease"/>
</dbReference>
<dbReference type="Proteomes" id="UP000739411">
    <property type="component" value="Unassembled WGS sequence"/>
</dbReference>